<protein>
    <submittedName>
        <fullName evidence="3">Uncharacterized protein</fullName>
    </submittedName>
</protein>
<dbReference type="GeneID" id="85377754"/>
<keyword evidence="2" id="KW-1133">Transmembrane helix</keyword>
<feature type="transmembrane region" description="Helical" evidence="2">
    <location>
        <begin position="299"/>
        <end position="325"/>
    </location>
</feature>
<keyword evidence="2" id="KW-0472">Membrane</keyword>
<gene>
    <name evidence="3" type="ORF">CPAR01_09590</name>
</gene>
<reference evidence="3 4" key="1">
    <citation type="submission" date="2016-10" db="EMBL/GenBank/DDBJ databases">
        <title>The genome sequence of Colletotrichum fioriniae PJ7.</title>
        <authorList>
            <person name="Baroncelli R."/>
        </authorList>
    </citation>
    <scope>NUCLEOTIDE SEQUENCE [LARGE SCALE GENOMIC DNA]</scope>
    <source>
        <strain evidence="3 4">IMI 384185</strain>
    </source>
</reference>
<evidence type="ECO:0000313" key="3">
    <source>
        <dbReference type="EMBL" id="KAK1536048.1"/>
    </source>
</evidence>
<feature type="transmembrane region" description="Helical" evidence="2">
    <location>
        <begin position="345"/>
        <end position="364"/>
    </location>
</feature>
<dbReference type="EMBL" id="MOPA01000007">
    <property type="protein sequence ID" value="KAK1536048.1"/>
    <property type="molecule type" value="Genomic_DNA"/>
</dbReference>
<keyword evidence="4" id="KW-1185">Reference proteome</keyword>
<organism evidence="3 4">
    <name type="scientific">Colletotrichum paranaense</name>
    <dbReference type="NCBI Taxonomy" id="1914294"/>
    <lineage>
        <taxon>Eukaryota</taxon>
        <taxon>Fungi</taxon>
        <taxon>Dikarya</taxon>
        <taxon>Ascomycota</taxon>
        <taxon>Pezizomycotina</taxon>
        <taxon>Sordariomycetes</taxon>
        <taxon>Hypocreomycetidae</taxon>
        <taxon>Glomerellales</taxon>
        <taxon>Glomerellaceae</taxon>
        <taxon>Colletotrichum</taxon>
        <taxon>Colletotrichum acutatum species complex</taxon>
    </lineage>
</organism>
<sequence>MAANIDGVGGAGNVSTENGPILTTEEQDDHASIHGQSPNINKALQRHISLGKRAPTKPIQERTWKFYLYGLYSYENLLSQPNQCIRSQRGYTKREGLFSSVEITQGGDFPYPAKYRQSANWDGGHDVETGGANPSARHLPRGNAYLGEKPMKFQTRLFGISRESLTVTIARALPIYVVLGVFPSGQPNPVERVMFCHEPKQLFRELKKEILRLRGFWKTLFSLRHVKSFRLYKCNAQDGTHERVELDNNGAADLQLLLHAYKKWRVPEHIAVAWGDWIHEELNSDSHDVLKGKFSLELVLGWSVSRIAVVILIPVVLSLAIGLWFNSKGWTDPTTIQTAWSIASYIVTAGGFVAALLGIMSSLADK</sequence>
<dbReference type="RefSeq" id="XP_060347985.1">
    <property type="nucleotide sequence ID" value="XM_060493855.1"/>
</dbReference>
<name>A0ABQ9SH67_9PEZI</name>
<evidence type="ECO:0000256" key="2">
    <source>
        <dbReference type="SAM" id="Phobius"/>
    </source>
</evidence>
<evidence type="ECO:0000313" key="4">
    <source>
        <dbReference type="Proteomes" id="UP001241169"/>
    </source>
</evidence>
<dbReference type="Proteomes" id="UP001241169">
    <property type="component" value="Unassembled WGS sequence"/>
</dbReference>
<feature type="region of interest" description="Disordered" evidence="1">
    <location>
        <begin position="1"/>
        <end position="21"/>
    </location>
</feature>
<comment type="caution">
    <text evidence="3">The sequence shown here is derived from an EMBL/GenBank/DDBJ whole genome shotgun (WGS) entry which is preliminary data.</text>
</comment>
<keyword evidence="2" id="KW-0812">Transmembrane</keyword>
<evidence type="ECO:0000256" key="1">
    <source>
        <dbReference type="SAM" id="MobiDB-lite"/>
    </source>
</evidence>
<accession>A0ABQ9SH67</accession>
<proteinExistence type="predicted"/>